<dbReference type="Proteomes" id="UP001556196">
    <property type="component" value="Unassembled WGS sequence"/>
</dbReference>
<keyword evidence="2" id="KW-1185">Reference proteome</keyword>
<name>A0ABV3QV38_9HYPH</name>
<accession>A0ABV3QV38</accession>
<evidence type="ECO:0000313" key="1">
    <source>
        <dbReference type="EMBL" id="MEW9804932.1"/>
    </source>
</evidence>
<evidence type="ECO:0000313" key="2">
    <source>
        <dbReference type="Proteomes" id="UP001556196"/>
    </source>
</evidence>
<dbReference type="RefSeq" id="WP_367721988.1">
    <property type="nucleotide sequence ID" value="NZ_JBFOCH010000021.1"/>
</dbReference>
<dbReference type="EMBL" id="JBFOCI010000001">
    <property type="protein sequence ID" value="MEW9804932.1"/>
    <property type="molecule type" value="Genomic_DNA"/>
</dbReference>
<reference evidence="1 2" key="1">
    <citation type="submission" date="2024-06" db="EMBL/GenBank/DDBJ databases">
        <authorList>
            <person name="Tuo L."/>
        </authorList>
    </citation>
    <scope>NUCLEOTIDE SEQUENCE [LARGE SCALE GENOMIC DNA]</scope>
    <source>
        <strain evidence="1 2">ZMM04-5</strain>
    </source>
</reference>
<protein>
    <submittedName>
        <fullName evidence="1">Uncharacterized protein</fullName>
    </submittedName>
</protein>
<proteinExistence type="predicted"/>
<gene>
    <name evidence="1" type="ORF">ABUE31_02890</name>
</gene>
<sequence>MADWLKILDDEIRAGNKMLKLVPKVLGNPEISLEQVTALFSELEKQAEFVEKLKTVLEGMGHDFPVLDKARALESRYADLAATAAEKVKEMRG</sequence>
<organism evidence="1 2">
    <name type="scientific">Mesorhizobium marinum</name>
    <dbReference type="NCBI Taxonomy" id="3228790"/>
    <lineage>
        <taxon>Bacteria</taxon>
        <taxon>Pseudomonadati</taxon>
        <taxon>Pseudomonadota</taxon>
        <taxon>Alphaproteobacteria</taxon>
        <taxon>Hyphomicrobiales</taxon>
        <taxon>Phyllobacteriaceae</taxon>
        <taxon>Mesorhizobium</taxon>
    </lineage>
</organism>
<comment type="caution">
    <text evidence="1">The sequence shown here is derived from an EMBL/GenBank/DDBJ whole genome shotgun (WGS) entry which is preliminary data.</text>
</comment>